<dbReference type="EMBL" id="CP068393">
    <property type="protein sequence ID" value="QUC68470.1"/>
    <property type="molecule type" value="Genomic_DNA"/>
</dbReference>
<dbReference type="Proteomes" id="UP000682782">
    <property type="component" value="Chromosome"/>
</dbReference>
<evidence type="ECO:0000313" key="1">
    <source>
        <dbReference type="EMBL" id="QUC68470.1"/>
    </source>
</evidence>
<evidence type="ECO:0000313" key="2">
    <source>
        <dbReference type="Proteomes" id="UP000682782"/>
    </source>
</evidence>
<accession>A0AC61MZ17</accession>
<sequence>METTKTQESFANKLIKVITRNPIVFLLLIAAIVVGCLVENFFSWANLTNLLSNTAIRFLIALGVSGCLITKGTDLSAGRQVGFAAVVAGIMCQRGDYNGRLWKFLPEMNIGLVFVIVVLGGLIWGLINGLVVSKLHVPPFIATLGTQTIIYGISLVISDAQPIGGFQKIYTTLINGRIGNVRGFHLPYLLFVAAVFGLVFWFIYNKMRFGKYMYAIGGNDIAAEVSGVNTTKTLIRIYTTAGIMYAVAGYLLAAKSGGASASMGQGYELEAIAGCTIGGVSTTGGIGTVPGILIGVLVFELLKIILQFLGVNPYYNYVVQGLVIVLAVALDIRKYIAKK</sequence>
<protein>
    <submittedName>
        <fullName evidence="1">Beta-methylgalactoside transporter</fullName>
    </submittedName>
</protein>
<gene>
    <name evidence="1" type="ORF">JYE49_07220</name>
</gene>
<proteinExistence type="predicted"/>
<keyword evidence="2" id="KW-1185">Reference proteome</keyword>
<organism evidence="1 2">
    <name type="scientific">Aristaeella hokkaidonensis</name>
    <dbReference type="NCBI Taxonomy" id="3046382"/>
    <lineage>
        <taxon>Bacteria</taxon>
        <taxon>Bacillati</taxon>
        <taxon>Bacillota</taxon>
        <taxon>Clostridia</taxon>
        <taxon>Eubacteriales</taxon>
        <taxon>Aristaeellaceae</taxon>
        <taxon>Aristaeella</taxon>
    </lineage>
</organism>
<reference evidence="1" key="1">
    <citation type="submission" date="2021-01" db="EMBL/GenBank/DDBJ databases">
        <title>Complete genome sequence of Clostridiales bacterium R-7.</title>
        <authorList>
            <person name="Mahoney-Kurpe S.C."/>
            <person name="Palevich N."/>
            <person name="Koike S."/>
            <person name="Moon C.D."/>
            <person name="Attwood G.T."/>
        </authorList>
    </citation>
    <scope>NUCLEOTIDE SEQUENCE</scope>
    <source>
        <strain evidence="1">R-7</strain>
    </source>
</reference>
<name>A0AC61MZ17_9FIRM</name>